<keyword evidence="13" id="KW-0458">Lysosome</keyword>
<evidence type="ECO:0000256" key="11">
    <source>
        <dbReference type="ARBA" id="ARBA00023136"/>
    </source>
</evidence>
<feature type="domain" description="UDENN FLCN/SMCR8-type" evidence="17">
    <location>
        <begin position="141"/>
        <end position="629"/>
    </location>
</feature>
<evidence type="ECO:0000256" key="5">
    <source>
        <dbReference type="ARBA" id="ARBA00004514"/>
    </source>
</evidence>
<dbReference type="GO" id="GO:0005813">
    <property type="term" value="C:centrosome"/>
    <property type="evidence" value="ECO:0007669"/>
    <property type="project" value="UniProtKB-SubCell"/>
</dbReference>
<protein>
    <recommendedName>
        <fullName evidence="8">Folliculin</fullName>
    </recommendedName>
</protein>
<dbReference type="GO" id="GO:0005829">
    <property type="term" value="C:cytosol"/>
    <property type="evidence" value="ECO:0007669"/>
    <property type="project" value="UniProtKB-SubCell"/>
</dbReference>
<evidence type="ECO:0000256" key="9">
    <source>
        <dbReference type="ARBA" id="ARBA00022468"/>
    </source>
</evidence>
<dbReference type="Proteomes" id="UP000242913">
    <property type="component" value="Unassembled WGS sequence"/>
</dbReference>
<evidence type="ECO:0000256" key="16">
    <source>
        <dbReference type="SAM" id="MobiDB-lite"/>
    </source>
</evidence>
<dbReference type="PANTHER" id="PTHR31441:SF2">
    <property type="entry name" value="FOLLICULIN"/>
    <property type="match status" value="1"/>
</dbReference>
<dbReference type="AlphaFoldDB" id="A0A238BQC0"/>
<evidence type="ECO:0000256" key="15">
    <source>
        <dbReference type="ARBA" id="ARBA00023273"/>
    </source>
</evidence>
<comment type="similarity">
    <text evidence="7">Belongs to the folliculin family.</text>
</comment>
<evidence type="ECO:0000256" key="1">
    <source>
        <dbReference type="ARBA" id="ARBA00004123"/>
    </source>
</evidence>
<evidence type="ECO:0000256" key="12">
    <source>
        <dbReference type="ARBA" id="ARBA00023212"/>
    </source>
</evidence>
<proteinExistence type="inferred from homology"/>
<evidence type="ECO:0000256" key="6">
    <source>
        <dbReference type="ARBA" id="ARBA00004656"/>
    </source>
</evidence>
<dbReference type="GO" id="GO:0005634">
    <property type="term" value="C:nucleus"/>
    <property type="evidence" value="ECO:0007669"/>
    <property type="project" value="UniProtKB-SubCell"/>
</dbReference>
<gene>
    <name evidence="18" type="ORF">X798_05436</name>
</gene>
<dbReference type="OrthoDB" id="5599713at2759"/>
<evidence type="ECO:0000313" key="19">
    <source>
        <dbReference type="Proteomes" id="UP000242913"/>
    </source>
</evidence>
<dbReference type="PANTHER" id="PTHR31441">
    <property type="entry name" value="FOLLICULIN FAMILY MEMBER"/>
    <property type="match status" value="1"/>
</dbReference>
<dbReference type="Pfam" id="PF11704">
    <property type="entry name" value="Folliculin"/>
    <property type="match status" value="1"/>
</dbReference>
<evidence type="ECO:0000256" key="2">
    <source>
        <dbReference type="ARBA" id="ARBA00004138"/>
    </source>
</evidence>
<evidence type="ECO:0000256" key="14">
    <source>
        <dbReference type="ARBA" id="ARBA00023242"/>
    </source>
</evidence>
<keyword evidence="11" id="KW-0472">Membrane</keyword>
<organism evidence="18 19">
    <name type="scientific">Onchocerca flexuosa</name>
    <dbReference type="NCBI Taxonomy" id="387005"/>
    <lineage>
        <taxon>Eukaryota</taxon>
        <taxon>Metazoa</taxon>
        <taxon>Ecdysozoa</taxon>
        <taxon>Nematoda</taxon>
        <taxon>Chromadorea</taxon>
        <taxon>Rhabditida</taxon>
        <taxon>Spirurina</taxon>
        <taxon>Spiruromorpha</taxon>
        <taxon>Filarioidea</taxon>
        <taxon>Onchocercidae</taxon>
        <taxon>Onchocerca</taxon>
    </lineage>
</organism>
<dbReference type="GO" id="GO:1904263">
    <property type="term" value="P:positive regulation of TORC1 signaling"/>
    <property type="evidence" value="ECO:0007669"/>
    <property type="project" value="TreeGrafter"/>
</dbReference>
<dbReference type="GO" id="GO:0005819">
    <property type="term" value="C:spindle"/>
    <property type="evidence" value="ECO:0007669"/>
    <property type="project" value="UniProtKB-SubCell"/>
</dbReference>
<evidence type="ECO:0000256" key="3">
    <source>
        <dbReference type="ARBA" id="ARBA00004186"/>
    </source>
</evidence>
<dbReference type="InterPro" id="IPR032035">
    <property type="entry name" value="Folliculin_DENN"/>
</dbReference>
<keyword evidence="10" id="KW-0963">Cytoplasm</keyword>
<keyword evidence="12" id="KW-0206">Cytoskeleton</keyword>
<dbReference type="GO" id="GO:0005096">
    <property type="term" value="F:GTPase activator activity"/>
    <property type="evidence" value="ECO:0007669"/>
    <property type="project" value="UniProtKB-KW"/>
</dbReference>
<dbReference type="InterPro" id="IPR021713">
    <property type="entry name" value="Folliculin"/>
</dbReference>
<keyword evidence="15" id="KW-0966">Cell projection</keyword>
<feature type="compositionally biased region" description="Low complexity" evidence="16">
    <location>
        <begin position="507"/>
        <end position="520"/>
    </location>
</feature>
<keyword evidence="14" id="KW-0539">Nucleus</keyword>
<sequence>MLECLQNLSMNIVHFGFLLKTTKNTGMQAVLALCYFCETHGPRVLMTTQSISEKLRQDYCLPTTSKGLSTFVSANFYLLAMPSELYQMISKLLQSQRIDNRLESFRTRLTEESRCVACTSFIDGAGVITDDIEVGISYITTQVALNDRVYNLVKYSCLHSLSCEVTTTPKDNIPKLSPIKSRAVQIPESNKKWESPWEEANAEAKDGVILFGDDEHGYTLSYTFRLHDYKARGFSRFLSLILVSIDKLFITSNFHFFVSTMSSTIRFLQMESNMVFDREQNDPSNEVLKQAAASRASLLPAHFLRTYVTKLELDTSRSLAVITGRADIFTQLHMFMVCILRTQTRLCKEYLLEGVPTQDMLVMKERELKIDDGASAYDISCSRCLDCFETLRKIAHMLENLPKINGQSVLEIVLTQLVTGGQIVLKCRNEALSKRFLLALSSLLPLGCVRILYSEEYRHVFVSNLFGCPQETELSPDAIDIVVLLLDILFDRIHSRQPMAEERETCSLSSGSCISSPMSTSPKDDNVDESLAKHLIEILPPTKSFDFEDYVFTLIAYPKYTAPKYDDDLSFRVLASVVGNTREQWLNKAKLIYQLGRQKEGIDLKKVLQIMKCTKEDGTVLLFFQAGLSYTYKQQVMGVIKKERGLDK</sequence>
<dbReference type="InterPro" id="IPR037520">
    <property type="entry name" value="Folliculin/SMCR8_longin"/>
</dbReference>
<reference evidence="18 19" key="1">
    <citation type="submission" date="2015-12" db="EMBL/GenBank/DDBJ databases">
        <title>Draft genome of the nematode, Onchocerca flexuosa.</title>
        <authorList>
            <person name="Mitreva M."/>
        </authorList>
    </citation>
    <scope>NUCLEOTIDE SEQUENCE [LARGE SCALE GENOMIC DNA]</scope>
    <source>
        <strain evidence="18">Red Deer</strain>
    </source>
</reference>
<keyword evidence="19" id="KW-1185">Reference proteome</keyword>
<name>A0A238BQC0_9BILA</name>
<evidence type="ECO:0000256" key="7">
    <source>
        <dbReference type="ARBA" id="ARBA00009987"/>
    </source>
</evidence>
<dbReference type="GO" id="GO:0000122">
    <property type="term" value="P:negative regulation of transcription by RNA polymerase II"/>
    <property type="evidence" value="ECO:0007669"/>
    <property type="project" value="TreeGrafter"/>
</dbReference>
<evidence type="ECO:0000256" key="10">
    <source>
        <dbReference type="ARBA" id="ARBA00022490"/>
    </source>
</evidence>
<dbReference type="Gene3D" id="1.10.10.1730">
    <property type="entry name" value="Folliculin"/>
    <property type="match status" value="1"/>
</dbReference>
<keyword evidence="9" id="KW-0343">GTPase activation</keyword>
<dbReference type="Gene3D" id="3.40.50.12430">
    <property type="match status" value="1"/>
</dbReference>
<dbReference type="PROSITE" id="PS51834">
    <property type="entry name" value="DENN_FLCN_SMCR8"/>
    <property type="match status" value="1"/>
</dbReference>
<evidence type="ECO:0000256" key="13">
    <source>
        <dbReference type="ARBA" id="ARBA00023228"/>
    </source>
</evidence>
<dbReference type="EMBL" id="KZ270028">
    <property type="protein sequence ID" value="OZC07571.1"/>
    <property type="molecule type" value="Genomic_DNA"/>
</dbReference>
<evidence type="ECO:0000259" key="17">
    <source>
        <dbReference type="PROSITE" id="PS51834"/>
    </source>
</evidence>
<comment type="subcellular location">
    <subcellularLocation>
        <location evidence="2">Cell projection</location>
        <location evidence="2">Cilium</location>
    </subcellularLocation>
    <subcellularLocation>
        <location evidence="4">Cytoplasm</location>
        <location evidence="4">Cytoskeleton</location>
        <location evidence="4">Microtubule organizing center</location>
        <location evidence="4">Centrosome</location>
    </subcellularLocation>
    <subcellularLocation>
        <location evidence="3">Cytoplasm</location>
        <location evidence="3">Cytoskeleton</location>
        <location evidence="3">Spindle</location>
    </subcellularLocation>
    <subcellularLocation>
        <location evidence="5">Cytoplasm</location>
        <location evidence="5">Cytosol</location>
    </subcellularLocation>
    <subcellularLocation>
        <location evidence="6">Lysosome membrane</location>
    </subcellularLocation>
    <subcellularLocation>
        <location evidence="1">Nucleus</location>
    </subcellularLocation>
</comment>
<dbReference type="InterPro" id="IPR044886">
    <property type="entry name" value="FLCN_DENN_C_sf"/>
</dbReference>
<feature type="region of interest" description="Disordered" evidence="16">
    <location>
        <begin position="501"/>
        <end position="520"/>
    </location>
</feature>
<evidence type="ECO:0000256" key="4">
    <source>
        <dbReference type="ARBA" id="ARBA00004300"/>
    </source>
</evidence>
<dbReference type="GO" id="GO:0005929">
    <property type="term" value="C:cilium"/>
    <property type="evidence" value="ECO:0007669"/>
    <property type="project" value="UniProtKB-SubCell"/>
</dbReference>
<dbReference type="InterPro" id="IPR037521">
    <property type="entry name" value="FLCN/SMCR8_DENN"/>
</dbReference>
<dbReference type="Pfam" id="PF16692">
    <property type="entry name" value="Folliculin_C"/>
    <property type="match status" value="2"/>
</dbReference>
<dbReference type="GO" id="GO:0005765">
    <property type="term" value="C:lysosomal membrane"/>
    <property type="evidence" value="ECO:0007669"/>
    <property type="project" value="UniProtKB-SubCell"/>
</dbReference>
<accession>A0A238BQC0</accession>
<evidence type="ECO:0000256" key="8">
    <source>
        <dbReference type="ARBA" id="ARBA00021824"/>
    </source>
</evidence>
<evidence type="ECO:0000313" key="18">
    <source>
        <dbReference type="EMBL" id="OZC07571.1"/>
    </source>
</evidence>